<comment type="similarity">
    <text evidence="1 2">Belongs to the anti-sigma-factor antagonist family.</text>
</comment>
<dbReference type="Gene3D" id="3.30.750.24">
    <property type="entry name" value="STAS domain"/>
    <property type="match status" value="1"/>
</dbReference>
<dbReference type="GO" id="GO:0043856">
    <property type="term" value="F:anti-sigma factor antagonist activity"/>
    <property type="evidence" value="ECO:0007669"/>
    <property type="project" value="InterPro"/>
</dbReference>
<dbReference type="InterPro" id="IPR036513">
    <property type="entry name" value="STAS_dom_sf"/>
</dbReference>
<organism evidence="4 5">
    <name type="scientific">Desulfoluna spongiiphila</name>
    <dbReference type="NCBI Taxonomy" id="419481"/>
    <lineage>
        <taxon>Bacteria</taxon>
        <taxon>Pseudomonadati</taxon>
        <taxon>Thermodesulfobacteriota</taxon>
        <taxon>Desulfobacteria</taxon>
        <taxon>Desulfobacterales</taxon>
        <taxon>Desulfolunaceae</taxon>
        <taxon>Desulfoluna</taxon>
    </lineage>
</organism>
<dbReference type="PROSITE" id="PS50801">
    <property type="entry name" value="STAS"/>
    <property type="match status" value="1"/>
</dbReference>
<keyword evidence="5" id="KW-1185">Reference proteome</keyword>
<protein>
    <recommendedName>
        <fullName evidence="2">Anti-sigma factor antagonist</fullName>
    </recommendedName>
</protein>
<evidence type="ECO:0000256" key="1">
    <source>
        <dbReference type="ARBA" id="ARBA00009013"/>
    </source>
</evidence>
<gene>
    <name evidence="4" type="ORF">SAMN05216233_1093</name>
</gene>
<dbReference type="STRING" id="419481.SAMN05216233_1093"/>
<dbReference type="PANTHER" id="PTHR33495">
    <property type="entry name" value="ANTI-SIGMA FACTOR ANTAGONIST TM_1081-RELATED-RELATED"/>
    <property type="match status" value="1"/>
</dbReference>
<dbReference type="NCBIfam" id="TIGR00377">
    <property type="entry name" value="ant_ant_sig"/>
    <property type="match status" value="1"/>
</dbReference>
<dbReference type="InterPro" id="IPR003658">
    <property type="entry name" value="Anti-sigma_ant"/>
</dbReference>
<feature type="domain" description="STAS" evidence="3">
    <location>
        <begin position="12"/>
        <end position="110"/>
    </location>
</feature>
<reference evidence="4 5" key="1">
    <citation type="submission" date="2016-10" db="EMBL/GenBank/DDBJ databases">
        <authorList>
            <person name="de Groot N.N."/>
        </authorList>
    </citation>
    <scope>NUCLEOTIDE SEQUENCE [LARGE SCALE GENOMIC DNA]</scope>
    <source>
        <strain evidence="4 5">AA1</strain>
    </source>
</reference>
<dbReference type="AlphaFoldDB" id="A0A1G5FUW8"/>
<accession>A0A1G5FUW8</accession>
<sequence length="110" mass="12203">MKIHSEPINDIVVVDILADSLDAGNTREFREAITPLITPGSTLVLNLETVRFLDSSGCGSILSCLRQLNANEGDLKVCGLQKTVRAVFELVRIHRIIDIFENRDEAIRQA</sequence>
<dbReference type="EMBL" id="FMUX01000009">
    <property type="protein sequence ID" value="SCY42927.1"/>
    <property type="molecule type" value="Genomic_DNA"/>
</dbReference>
<proteinExistence type="inferred from homology"/>
<evidence type="ECO:0000259" key="3">
    <source>
        <dbReference type="PROSITE" id="PS50801"/>
    </source>
</evidence>
<dbReference type="Proteomes" id="UP000198870">
    <property type="component" value="Unassembled WGS sequence"/>
</dbReference>
<dbReference type="Pfam" id="PF01740">
    <property type="entry name" value="STAS"/>
    <property type="match status" value="1"/>
</dbReference>
<dbReference type="PANTHER" id="PTHR33495:SF2">
    <property type="entry name" value="ANTI-SIGMA FACTOR ANTAGONIST TM_1081-RELATED"/>
    <property type="match status" value="1"/>
</dbReference>
<evidence type="ECO:0000256" key="2">
    <source>
        <dbReference type="RuleBase" id="RU003749"/>
    </source>
</evidence>
<dbReference type="InterPro" id="IPR002645">
    <property type="entry name" value="STAS_dom"/>
</dbReference>
<evidence type="ECO:0000313" key="4">
    <source>
        <dbReference type="EMBL" id="SCY42927.1"/>
    </source>
</evidence>
<dbReference type="RefSeq" id="WP_175469729.1">
    <property type="nucleotide sequence ID" value="NZ_FMUX01000009.1"/>
</dbReference>
<name>A0A1G5FUW8_9BACT</name>
<dbReference type="SUPFAM" id="SSF52091">
    <property type="entry name" value="SpoIIaa-like"/>
    <property type="match status" value="1"/>
</dbReference>
<evidence type="ECO:0000313" key="5">
    <source>
        <dbReference type="Proteomes" id="UP000198870"/>
    </source>
</evidence>
<dbReference type="CDD" id="cd07043">
    <property type="entry name" value="STAS_anti-anti-sigma_factors"/>
    <property type="match status" value="1"/>
</dbReference>